<dbReference type="InterPro" id="IPR036509">
    <property type="entry name" value="Met_Sox_Rdtase_MsrA_sf"/>
</dbReference>
<dbReference type="OrthoDB" id="77405at2759"/>
<protein>
    <recommendedName>
        <fullName evidence="2">peptide-methionine (S)-S-oxide reductase</fullName>
        <ecNumber evidence="2">1.8.4.11</ecNumber>
    </recommendedName>
    <alternativeName>
        <fullName evidence="5">Peptide-methionine (S)-S-oxide reductase</fullName>
    </alternativeName>
    <alternativeName>
        <fullName evidence="4">Protein-methionine-S-oxide reductase</fullName>
    </alternativeName>
</protein>
<comment type="similarity">
    <text evidence="1">Belongs to the MsrA Met sulfoxide reductase family.</text>
</comment>
<dbReference type="Gene3D" id="3.10.50.40">
    <property type="match status" value="1"/>
</dbReference>
<dbReference type="GO" id="GO:0008113">
    <property type="term" value="F:peptide-methionine (S)-S-oxide reductase activity"/>
    <property type="evidence" value="ECO:0007669"/>
    <property type="project" value="UniProtKB-EC"/>
</dbReference>
<evidence type="ECO:0000313" key="11">
    <source>
        <dbReference type="Proteomes" id="UP000789595"/>
    </source>
</evidence>
<comment type="catalytic activity">
    <reaction evidence="6">
        <text>L-methionyl-[protein] + [thioredoxin]-disulfide + H2O = L-methionyl-(S)-S-oxide-[protein] + [thioredoxin]-dithiol</text>
        <dbReference type="Rhea" id="RHEA:14217"/>
        <dbReference type="Rhea" id="RHEA-COMP:10698"/>
        <dbReference type="Rhea" id="RHEA-COMP:10700"/>
        <dbReference type="Rhea" id="RHEA-COMP:12313"/>
        <dbReference type="Rhea" id="RHEA-COMP:12315"/>
        <dbReference type="ChEBI" id="CHEBI:15377"/>
        <dbReference type="ChEBI" id="CHEBI:16044"/>
        <dbReference type="ChEBI" id="CHEBI:29950"/>
        <dbReference type="ChEBI" id="CHEBI:44120"/>
        <dbReference type="ChEBI" id="CHEBI:50058"/>
        <dbReference type="EC" id="1.8.4.11"/>
    </reaction>
</comment>
<dbReference type="Gene3D" id="3.30.1060.10">
    <property type="entry name" value="Peptide methionine sulphoxide reductase MsrA"/>
    <property type="match status" value="1"/>
</dbReference>
<feature type="signal peptide" evidence="8">
    <location>
        <begin position="1"/>
        <end position="19"/>
    </location>
</feature>
<proteinExistence type="inferred from homology"/>
<dbReference type="PANTHER" id="PTHR42799:SF2">
    <property type="entry name" value="MITOCHONDRIAL PEPTIDE METHIONINE SULFOXIDE REDUCTASE"/>
    <property type="match status" value="1"/>
</dbReference>
<dbReference type="SUPFAM" id="SSF54534">
    <property type="entry name" value="FKBP-like"/>
    <property type="match status" value="1"/>
</dbReference>
<dbReference type="HAMAP" id="MF_01401">
    <property type="entry name" value="MsrA"/>
    <property type="match status" value="1"/>
</dbReference>
<evidence type="ECO:0000256" key="2">
    <source>
        <dbReference type="ARBA" id="ARBA00012502"/>
    </source>
</evidence>
<dbReference type="GO" id="GO:0005737">
    <property type="term" value="C:cytoplasm"/>
    <property type="evidence" value="ECO:0007669"/>
    <property type="project" value="TreeGrafter"/>
</dbReference>
<dbReference type="GO" id="GO:0003755">
    <property type="term" value="F:peptidyl-prolyl cis-trans isomerase activity"/>
    <property type="evidence" value="ECO:0007669"/>
    <property type="project" value="InterPro"/>
</dbReference>
<evidence type="ECO:0000256" key="1">
    <source>
        <dbReference type="ARBA" id="ARBA00005591"/>
    </source>
</evidence>
<dbReference type="PANTHER" id="PTHR42799">
    <property type="entry name" value="MITOCHONDRIAL PEPTIDE METHIONINE SULFOXIDE REDUCTASE"/>
    <property type="match status" value="1"/>
</dbReference>
<dbReference type="Proteomes" id="UP000789595">
    <property type="component" value="Unassembled WGS sequence"/>
</dbReference>
<evidence type="ECO:0000256" key="5">
    <source>
        <dbReference type="ARBA" id="ARBA00030643"/>
    </source>
</evidence>
<sequence length="366" mass="39104">MHLSSSTLLVLLASTQCHAFAPAAMRARAPSPRAQWWEEDGTAPDAGATTTAKATGEHQIKAGDHVRLHYSLTTTGGQALDGAELTFDTEEVDLVVGAGGFLPALHNALDGASLTVDAPETMTLSAPFGERDPRLGPIPVPAANAPKGMQPGDRAGLSNGATARVMSVSDEKVVIDANHLYAGEDLTLTVTLLEPPNGRPLQEATFAGGCFWGVELAYQREPGVVRTEVGYAQGADPSPSYEAVCSGVTGHTEAVRVRYDPSRVSYERLCDLLLDRLGENRYALNRVGNDQGTQYRHGIYFSDDAQQATAEAVIAREQQRDAGRPIVTEVERIAAYYAAEAYHQQYLEKGGQSAKKSDGSTIRCYG</sequence>
<evidence type="ECO:0000256" key="7">
    <source>
        <dbReference type="ARBA" id="ARBA00048782"/>
    </source>
</evidence>
<evidence type="ECO:0000256" key="8">
    <source>
        <dbReference type="SAM" id="SignalP"/>
    </source>
</evidence>
<evidence type="ECO:0000256" key="3">
    <source>
        <dbReference type="ARBA" id="ARBA00023002"/>
    </source>
</evidence>
<dbReference type="InterPro" id="IPR046357">
    <property type="entry name" value="PPIase_dom_sf"/>
</dbReference>
<dbReference type="NCBIfam" id="TIGR00401">
    <property type="entry name" value="msrA"/>
    <property type="match status" value="1"/>
</dbReference>
<keyword evidence="3" id="KW-0560">Oxidoreductase</keyword>
<dbReference type="InterPro" id="IPR002569">
    <property type="entry name" value="Met_Sox_Rdtase_MsrA_dom"/>
</dbReference>
<reference evidence="10" key="1">
    <citation type="submission" date="2021-11" db="EMBL/GenBank/DDBJ databases">
        <authorList>
            <consortium name="Genoscope - CEA"/>
            <person name="William W."/>
        </authorList>
    </citation>
    <scope>NUCLEOTIDE SEQUENCE</scope>
</reference>
<dbReference type="Pfam" id="PF01625">
    <property type="entry name" value="PMSR"/>
    <property type="match status" value="1"/>
</dbReference>
<name>A0A8J2ST21_9STRA</name>
<dbReference type="AlphaFoldDB" id="A0A8J2ST21"/>
<feature type="chain" id="PRO_5035257713" description="peptide-methionine (S)-S-oxide reductase" evidence="8">
    <location>
        <begin position="20"/>
        <end position="366"/>
    </location>
</feature>
<dbReference type="InterPro" id="IPR050162">
    <property type="entry name" value="MsrA_MetSO_reductase"/>
</dbReference>
<comment type="catalytic activity">
    <reaction evidence="7">
        <text>[thioredoxin]-disulfide + L-methionine + H2O = L-methionine (S)-S-oxide + [thioredoxin]-dithiol</text>
        <dbReference type="Rhea" id="RHEA:19993"/>
        <dbReference type="Rhea" id="RHEA-COMP:10698"/>
        <dbReference type="Rhea" id="RHEA-COMP:10700"/>
        <dbReference type="ChEBI" id="CHEBI:15377"/>
        <dbReference type="ChEBI" id="CHEBI:29950"/>
        <dbReference type="ChEBI" id="CHEBI:50058"/>
        <dbReference type="ChEBI" id="CHEBI:57844"/>
        <dbReference type="ChEBI" id="CHEBI:58772"/>
        <dbReference type="EC" id="1.8.4.11"/>
    </reaction>
</comment>
<dbReference type="EC" id="1.8.4.11" evidence="2"/>
<gene>
    <name evidence="10" type="ORF">PECAL_4P03270</name>
</gene>
<keyword evidence="11" id="KW-1185">Reference proteome</keyword>
<accession>A0A8J2ST21</accession>
<evidence type="ECO:0000313" key="10">
    <source>
        <dbReference type="EMBL" id="CAH0373152.1"/>
    </source>
</evidence>
<dbReference type="GO" id="GO:0034599">
    <property type="term" value="P:cellular response to oxidative stress"/>
    <property type="evidence" value="ECO:0007669"/>
    <property type="project" value="TreeGrafter"/>
</dbReference>
<evidence type="ECO:0000259" key="9">
    <source>
        <dbReference type="Pfam" id="PF01625"/>
    </source>
</evidence>
<feature type="domain" description="Peptide methionine sulphoxide reductase MsrA" evidence="9">
    <location>
        <begin position="203"/>
        <end position="351"/>
    </location>
</feature>
<dbReference type="EMBL" id="CAKKNE010000004">
    <property type="protein sequence ID" value="CAH0373152.1"/>
    <property type="molecule type" value="Genomic_DNA"/>
</dbReference>
<evidence type="ECO:0000256" key="6">
    <source>
        <dbReference type="ARBA" id="ARBA00047806"/>
    </source>
</evidence>
<dbReference type="SUPFAM" id="SSF55068">
    <property type="entry name" value="Peptide methionine sulfoxide reductase"/>
    <property type="match status" value="1"/>
</dbReference>
<keyword evidence="8" id="KW-0732">Signal</keyword>
<comment type="caution">
    <text evidence="10">The sequence shown here is derived from an EMBL/GenBank/DDBJ whole genome shotgun (WGS) entry which is preliminary data.</text>
</comment>
<organism evidence="10 11">
    <name type="scientific">Pelagomonas calceolata</name>
    <dbReference type="NCBI Taxonomy" id="35677"/>
    <lineage>
        <taxon>Eukaryota</taxon>
        <taxon>Sar</taxon>
        <taxon>Stramenopiles</taxon>
        <taxon>Ochrophyta</taxon>
        <taxon>Pelagophyceae</taxon>
        <taxon>Pelagomonadales</taxon>
        <taxon>Pelagomonadaceae</taxon>
        <taxon>Pelagomonas</taxon>
    </lineage>
</organism>
<evidence type="ECO:0000256" key="4">
    <source>
        <dbReference type="ARBA" id="ARBA00030273"/>
    </source>
</evidence>